<dbReference type="Pfam" id="PF13786">
    <property type="entry name" value="DUF4179"/>
    <property type="match status" value="1"/>
</dbReference>
<feature type="transmembrane region" description="Helical" evidence="1">
    <location>
        <begin position="51"/>
        <end position="71"/>
    </location>
</feature>
<dbReference type="RefSeq" id="WP_088908864.1">
    <property type="nucleotide sequence ID" value="NZ_CP018145.1"/>
</dbReference>
<dbReference type="Pfam" id="PF18705">
    <property type="entry name" value="DUF5643"/>
    <property type="match status" value="1"/>
</dbReference>
<evidence type="ECO:0000259" key="3">
    <source>
        <dbReference type="Pfam" id="PF18705"/>
    </source>
</evidence>
<dbReference type="Gene3D" id="2.60.40.1630">
    <property type="entry name" value="bacillus anthracis domain"/>
    <property type="match status" value="1"/>
</dbReference>
<evidence type="ECO:0000313" key="5">
    <source>
        <dbReference type="Proteomes" id="UP000197781"/>
    </source>
</evidence>
<evidence type="ECO:0000256" key="1">
    <source>
        <dbReference type="SAM" id="Phobius"/>
    </source>
</evidence>
<feature type="domain" description="DUF4179" evidence="2">
    <location>
        <begin position="49"/>
        <end position="139"/>
    </location>
</feature>
<dbReference type="Gene3D" id="2.60.40.1640">
    <property type="entry name" value="Conserved domain protein"/>
    <property type="match status" value="1"/>
</dbReference>
<keyword evidence="1" id="KW-0472">Membrane</keyword>
<sequence>MDQSKFDFELKEYKRTKETTMSPLVRARLDETYAALPEMSRERKVRRLRKAPYVAAAAVILGATVFTSGFISPVMAQSIKQIPLVGSLFSLIEADLGLRAAGEQGLSSKVNRSISHQDMKLEVTETVFDGTRAVYLLNVTAPNLKDGMFDTGKEIVKLSDAIENVTFSIDGKGQDDPNSLVTGGGFFSSAGESHPNLLVFEEILKTPDHNSTGKIPDSFHAEVVVKLAGIDQAFKLDIPFQKATNNTIRLKPNAVQSNDGISFDVSEVNVTPVTTRLLYSVKLDGETSDKSIRAALFDDQGRQLTSLHGEGERKDNTLTFDARYASAQGQLKYFIIKPFVVKDHFAEKVTDDQFIKGLEIKLDLPEQNK</sequence>
<reference evidence="4 5" key="1">
    <citation type="submission" date="2016-11" db="EMBL/GenBank/DDBJ databases">
        <authorList>
            <person name="Jaros S."/>
            <person name="Januszkiewicz K."/>
            <person name="Wedrychowicz H."/>
        </authorList>
    </citation>
    <scope>NUCLEOTIDE SEQUENCE [LARGE SCALE GENOMIC DNA]</scope>
    <source>
        <strain evidence="4 5">NF2</strain>
    </source>
</reference>
<dbReference type="Proteomes" id="UP000197781">
    <property type="component" value="Chromosome"/>
</dbReference>
<accession>A0A220MJ70</accession>
<protein>
    <recommendedName>
        <fullName evidence="6">DUF4179 domain-containing protein</fullName>
    </recommendedName>
</protein>
<dbReference type="InterPro" id="IPR025436">
    <property type="entry name" value="DUF4179"/>
</dbReference>
<gene>
    <name evidence="4" type="ORF">BP422_17455</name>
</gene>
<dbReference type="InterPro" id="IPR040680">
    <property type="entry name" value="DUF5643"/>
</dbReference>
<dbReference type="EMBL" id="CP018145">
    <property type="protein sequence ID" value="ASJ55178.1"/>
    <property type="molecule type" value="Genomic_DNA"/>
</dbReference>
<proteinExistence type="predicted"/>
<dbReference type="KEGG" id="bfm:BP422_17455"/>
<evidence type="ECO:0008006" key="6">
    <source>
        <dbReference type="Google" id="ProtNLM"/>
    </source>
</evidence>
<organism evidence="4 5">
    <name type="scientific">Brevibacillus formosus</name>
    <dbReference type="NCBI Taxonomy" id="54913"/>
    <lineage>
        <taxon>Bacteria</taxon>
        <taxon>Bacillati</taxon>
        <taxon>Bacillota</taxon>
        <taxon>Bacilli</taxon>
        <taxon>Bacillales</taxon>
        <taxon>Paenibacillaceae</taxon>
        <taxon>Brevibacillus</taxon>
    </lineage>
</organism>
<dbReference type="AlphaFoldDB" id="A0A220MJ70"/>
<evidence type="ECO:0000313" key="4">
    <source>
        <dbReference type="EMBL" id="ASJ55178.1"/>
    </source>
</evidence>
<name>A0A220MJ70_9BACL</name>
<feature type="domain" description="DUF5643" evidence="3">
    <location>
        <begin position="249"/>
        <end position="361"/>
    </location>
</feature>
<keyword evidence="1" id="KW-1133">Transmembrane helix</keyword>
<evidence type="ECO:0000259" key="2">
    <source>
        <dbReference type="Pfam" id="PF13786"/>
    </source>
</evidence>
<keyword evidence="1" id="KW-0812">Transmembrane</keyword>